<protein>
    <submittedName>
        <fullName evidence="1">Uncharacterized protein</fullName>
    </submittedName>
</protein>
<dbReference type="EMBL" id="MK500393">
    <property type="protein sequence ID" value="QBK88621.1"/>
    <property type="molecule type" value="Genomic_DNA"/>
</dbReference>
<proteinExistence type="predicted"/>
<organism evidence="1">
    <name type="scientific">Mimivirus LCMiAC01</name>
    <dbReference type="NCBI Taxonomy" id="2506608"/>
    <lineage>
        <taxon>Viruses</taxon>
        <taxon>Varidnaviria</taxon>
        <taxon>Bamfordvirae</taxon>
        <taxon>Nucleocytoviricota</taxon>
        <taxon>Megaviricetes</taxon>
        <taxon>Imitervirales</taxon>
        <taxon>Mimiviridae</taxon>
        <taxon>Klosneuvirinae</taxon>
    </lineage>
</organism>
<gene>
    <name evidence="1" type="ORF">LCMiAC01_02990</name>
</gene>
<evidence type="ECO:0000313" key="1">
    <source>
        <dbReference type="EMBL" id="QBK88621.1"/>
    </source>
</evidence>
<accession>A0A481Z0D4</accession>
<reference evidence="1" key="1">
    <citation type="journal article" date="2019" name="MBio">
        <title>Virus Genomes from Deep Sea Sediments Expand the Ocean Megavirome and Support Independent Origins of Viral Gigantism.</title>
        <authorList>
            <person name="Backstrom D."/>
            <person name="Yutin N."/>
            <person name="Jorgensen S.L."/>
            <person name="Dharamshi J."/>
            <person name="Homa F."/>
            <person name="Zaremba-Niedwiedzka K."/>
            <person name="Spang A."/>
            <person name="Wolf Y.I."/>
            <person name="Koonin E.V."/>
            <person name="Ettema T.J."/>
        </authorList>
    </citation>
    <scope>NUCLEOTIDE SEQUENCE</scope>
</reference>
<sequence length="100" mass="11518">MYKYKLCVDDLMKNHPIVYDETSITEPAKMNNDFHPLIGGASKDFPTGGFPPIHLCDPIKKEISDEISDKDTKKREYVSPKTTVTMKEIMEKRKIVEPFI</sequence>
<name>A0A481Z0D4_9VIRU</name>